<evidence type="ECO:0000313" key="4">
    <source>
        <dbReference type="Proteomes" id="UP000000322"/>
    </source>
</evidence>
<dbReference type="Proteomes" id="UP000000322">
    <property type="component" value="Chromosome"/>
</dbReference>
<proteinExistence type="predicted"/>
<dbReference type="InterPro" id="IPR051913">
    <property type="entry name" value="GH2_Domain-Containing"/>
</dbReference>
<dbReference type="PANTHER" id="PTHR42732">
    <property type="entry name" value="BETA-GALACTOSIDASE"/>
    <property type="match status" value="1"/>
</dbReference>
<dbReference type="RefSeq" id="WP_012868211.1">
    <property type="nucleotide sequence ID" value="NC_013521.1"/>
</dbReference>
<dbReference type="Gene3D" id="3.20.20.80">
    <property type="entry name" value="Glycosidases"/>
    <property type="match status" value="1"/>
</dbReference>
<dbReference type="eggNOG" id="COG3250">
    <property type="taxonomic scope" value="Bacteria"/>
</dbReference>
<keyword evidence="4" id="KW-1185">Reference proteome</keyword>
<name>D1BDD9_SANKS</name>
<protein>
    <submittedName>
        <fullName evidence="3">Beta-galactosidase/beta-glucuronidase</fullName>
    </submittedName>
</protein>
<dbReference type="STRING" id="446469.Sked_32470"/>
<dbReference type="HOGENOM" id="CLU_009935_2_1_11"/>
<sequence>MPTSTPTSHPNAVAHSVSTPPVATPPVSTPPRASLQDGTYPRPQLVRERWVDLSGTWGFDHDDADVGLDEGWQHATGLSREIVVPFPPESPASGIADTGFHPVVWYRREITRAELDATGLGDLGSGGTASDSTGPGDTRTGGTGTGDASTRLLVHLGAVDHRADVWLDGTLLGSHEGGSTPFTLDATAALDRTRDTHVLVVRAQDDPHDLEQPRGKQDWELEPHSIWYHRTTGIWQPVWLEAVPRTRVDALTWTPRVDEAAVDLRVDLGRRPAAAVDVLVVLELDGAEVGRATVRSADPRVDVRVLVPALADPARRGALLWAPGTPTLVDARVEIRSAADGAVLDRALPDGAEPGSAPHDSTLLDTVTSYLGLRTVDVADGAFRIDGAPVRLRSVLSQGFWPQSHLAAPSAAALRAEVELILELGFNAVRVHQKIEDPRFLYWADRLGLLVWVEAPSAYRFSPTAVQRMLHEWTEVVARDRSHPSVVTWVPLNESWGVEEIAQDPQAEHYARALWHLTKALDGTRPVVSNDGWEHTDSDIWTFHDYDGDPQGIADRYRDDASIGELLAGTGPAGRRMRLGAEPDRGQPVMLTELGGIALYPRGGAGAWGYSTATSAWDLDARFAALMAAVHGTALAGFCYTQLTDTLQEANGLVTADRLPKVPAAQIRAAVTGEPVDGALTARRSLVRSLPVRGTARLLQKVRSTAARRR</sequence>
<dbReference type="Gene3D" id="2.60.120.260">
    <property type="entry name" value="Galactose-binding domain-like"/>
    <property type="match status" value="1"/>
</dbReference>
<feature type="region of interest" description="Disordered" evidence="1">
    <location>
        <begin position="1"/>
        <end position="39"/>
    </location>
</feature>
<dbReference type="PANTHER" id="PTHR42732:SF2">
    <property type="entry name" value="BETA-MANNOSIDASE"/>
    <property type="match status" value="1"/>
</dbReference>
<feature type="compositionally biased region" description="Polar residues" evidence="1">
    <location>
        <begin position="1"/>
        <end position="10"/>
    </location>
</feature>
<dbReference type="Pfam" id="PF02836">
    <property type="entry name" value="Glyco_hydro_2_C"/>
    <property type="match status" value="1"/>
</dbReference>
<feature type="domain" description="Glycoside hydrolase family 2 catalytic" evidence="2">
    <location>
        <begin position="410"/>
        <end position="532"/>
    </location>
</feature>
<dbReference type="InterPro" id="IPR017853">
    <property type="entry name" value="GH"/>
</dbReference>
<dbReference type="AlphaFoldDB" id="D1BDD9"/>
<dbReference type="SUPFAM" id="SSF51445">
    <property type="entry name" value="(Trans)glycosidases"/>
    <property type="match status" value="1"/>
</dbReference>
<feature type="region of interest" description="Disordered" evidence="1">
    <location>
        <begin position="117"/>
        <end position="146"/>
    </location>
</feature>
<dbReference type="GO" id="GO:0005975">
    <property type="term" value="P:carbohydrate metabolic process"/>
    <property type="evidence" value="ECO:0007669"/>
    <property type="project" value="InterPro"/>
</dbReference>
<gene>
    <name evidence="3" type="ordered locus">Sked_32470</name>
</gene>
<dbReference type="InterPro" id="IPR006103">
    <property type="entry name" value="Glyco_hydro_2_cat"/>
</dbReference>
<dbReference type="InterPro" id="IPR008979">
    <property type="entry name" value="Galactose-bd-like_sf"/>
</dbReference>
<dbReference type="KEGG" id="ske:Sked_32470"/>
<dbReference type="EMBL" id="CP001819">
    <property type="protein sequence ID" value="ACZ23143.1"/>
    <property type="molecule type" value="Genomic_DNA"/>
</dbReference>
<evidence type="ECO:0000256" key="1">
    <source>
        <dbReference type="SAM" id="MobiDB-lite"/>
    </source>
</evidence>
<evidence type="ECO:0000313" key="3">
    <source>
        <dbReference type="EMBL" id="ACZ23143.1"/>
    </source>
</evidence>
<organism evidence="3 4">
    <name type="scientific">Sanguibacter keddieii (strain ATCC 51767 / DSM 10542 / NCFB 3025 / ST-74)</name>
    <dbReference type="NCBI Taxonomy" id="446469"/>
    <lineage>
        <taxon>Bacteria</taxon>
        <taxon>Bacillati</taxon>
        <taxon>Actinomycetota</taxon>
        <taxon>Actinomycetes</taxon>
        <taxon>Micrococcales</taxon>
        <taxon>Sanguibacteraceae</taxon>
        <taxon>Sanguibacter</taxon>
    </lineage>
</organism>
<accession>D1BDD9</accession>
<dbReference type="CAZy" id="GH2">
    <property type="family name" value="Glycoside Hydrolase Family 2"/>
</dbReference>
<dbReference type="SUPFAM" id="SSF49785">
    <property type="entry name" value="Galactose-binding domain-like"/>
    <property type="match status" value="2"/>
</dbReference>
<reference evidence="3 4" key="1">
    <citation type="journal article" date="2009" name="Stand. Genomic Sci.">
        <title>Complete genome sequence of Sanguibacter keddieii type strain (ST-74).</title>
        <authorList>
            <person name="Ivanova N."/>
            <person name="Sikorski J."/>
            <person name="Sims D."/>
            <person name="Brettin T."/>
            <person name="Detter J.C."/>
            <person name="Han C."/>
            <person name="Lapidus A."/>
            <person name="Copeland A."/>
            <person name="Glavina Del Rio T."/>
            <person name="Nolan M."/>
            <person name="Chen F."/>
            <person name="Lucas S."/>
            <person name="Tice H."/>
            <person name="Cheng J.F."/>
            <person name="Bruce D."/>
            <person name="Goodwin L."/>
            <person name="Pitluck S."/>
            <person name="Pati A."/>
            <person name="Mavromatis K."/>
            <person name="Chen A."/>
            <person name="Palaniappan K."/>
            <person name="D'haeseleer P."/>
            <person name="Chain P."/>
            <person name="Bristow J."/>
            <person name="Eisen J.A."/>
            <person name="Markowitz V."/>
            <person name="Hugenholtz P."/>
            <person name="Goker M."/>
            <person name="Pukall R."/>
            <person name="Klenk H.P."/>
            <person name="Kyrpides N.C."/>
        </authorList>
    </citation>
    <scope>NUCLEOTIDE SEQUENCE [LARGE SCALE GENOMIC DNA]</scope>
    <source>
        <strain evidence="4">ATCC 51767 / DSM 10542 / NCFB 3025 / ST-74</strain>
    </source>
</reference>
<dbReference type="GO" id="GO:0004553">
    <property type="term" value="F:hydrolase activity, hydrolyzing O-glycosyl compounds"/>
    <property type="evidence" value="ECO:0007669"/>
    <property type="project" value="InterPro"/>
</dbReference>
<dbReference type="OrthoDB" id="9762066at2"/>
<evidence type="ECO:0000259" key="2">
    <source>
        <dbReference type="Pfam" id="PF02836"/>
    </source>
</evidence>